<dbReference type="RefSeq" id="WP_344507313.1">
    <property type="nucleotide sequence ID" value="NZ_BAAATU010000001.1"/>
</dbReference>
<sequence>MTATSWDILLIGGASGIGKSRAAAQLAGGADESRAFVVEFDDVVSAVEAMTTAEHHPALHHFDAVPDPARLSVDQVLDLQIATAEALEPAVLGVVRNRLTVDVPAVVEGDYLTPAAAAEAIREGRTAGRRVHAVFLHEPDPEQILANYAAREPDSGEQRHRAQVSAAYSHWLADQAARHGLPVVECRPWTGLAVRLEQALGKRDGDGELSDPRPTLGP</sequence>
<dbReference type="Pfam" id="PF13671">
    <property type="entry name" value="AAA_33"/>
    <property type="match status" value="1"/>
</dbReference>
<name>A0ABW1GR30_9ACTN</name>
<protein>
    <submittedName>
        <fullName evidence="1">AAA family ATPase</fullName>
    </submittedName>
</protein>
<dbReference type="InterPro" id="IPR027417">
    <property type="entry name" value="P-loop_NTPase"/>
</dbReference>
<proteinExistence type="predicted"/>
<comment type="caution">
    <text evidence="1">The sequence shown here is derived from an EMBL/GenBank/DDBJ whole genome shotgun (WGS) entry which is preliminary data.</text>
</comment>
<dbReference type="SUPFAM" id="SSF52540">
    <property type="entry name" value="P-loop containing nucleoside triphosphate hydrolases"/>
    <property type="match status" value="1"/>
</dbReference>
<gene>
    <name evidence="1" type="ORF">ACFP1B_28320</name>
</gene>
<evidence type="ECO:0000313" key="1">
    <source>
        <dbReference type="EMBL" id="MFC5917304.1"/>
    </source>
</evidence>
<dbReference type="Gene3D" id="3.40.50.300">
    <property type="entry name" value="P-loop containing nucleotide triphosphate hydrolases"/>
    <property type="match status" value="1"/>
</dbReference>
<dbReference type="EMBL" id="JBHSPU010000026">
    <property type="protein sequence ID" value="MFC5917304.1"/>
    <property type="molecule type" value="Genomic_DNA"/>
</dbReference>
<accession>A0ABW1GR30</accession>
<reference evidence="2" key="1">
    <citation type="journal article" date="2019" name="Int. J. Syst. Evol. Microbiol.">
        <title>The Global Catalogue of Microorganisms (GCM) 10K type strain sequencing project: providing services to taxonomists for standard genome sequencing and annotation.</title>
        <authorList>
            <consortium name="The Broad Institute Genomics Platform"/>
            <consortium name="The Broad Institute Genome Sequencing Center for Infectious Disease"/>
            <person name="Wu L."/>
            <person name="Ma J."/>
        </authorList>
    </citation>
    <scope>NUCLEOTIDE SEQUENCE [LARGE SCALE GENOMIC DNA]</scope>
    <source>
        <strain evidence="2">JCM 4147</strain>
    </source>
</reference>
<keyword evidence="2" id="KW-1185">Reference proteome</keyword>
<evidence type="ECO:0000313" key="2">
    <source>
        <dbReference type="Proteomes" id="UP001596200"/>
    </source>
</evidence>
<dbReference type="Proteomes" id="UP001596200">
    <property type="component" value="Unassembled WGS sequence"/>
</dbReference>
<organism evidence="1 2">
    <name type="scientific">Streptomyces pulveraceus</name>
    <dbReference type="NCBI Taxonomy" id="68258"/>
    <lineage>
        <taxon>Bacteria</taxon>
        <taxon>Bacillati</taxon>
        <taxon>Actinomycetota</taxon>
        <taxon>Actinomycetes</taxon>
        <taxon>Kitasatosporales</taxon>
        <taxon>Streptomycetaceae</taxon>
        <taxon>Streptomyces</taxon>
    </lineage>
</organism>